<dbReference type="Gene3D" id="2.30.110.10">
    <property type="entry name" value="Electron Transport, Fmn-binding Protein, Chain A"/>
    <property type="match status" value="1"/>
</dbReference>
<evidence type="ECO:0000256" key="3">
    <source>
        <dbReference type="ARBA" id="ARBA00038054"/>
    </source>
</evidence>
<dbReference type="InterPro" id="IPR002563">
    <property type="entry name" value="Flavin_Rdtase-like_dom"/>
</dbReference>
<comment type="caution">
    <text evidence="5">The sequence shown here is derived from an EMBL/GenBank/DDBJ whole genome shotgun (WGS) entry which is preliminary data.</text>
</comment>
<keyword evidence="2" id="KW-0285">Flavoprotein</keyword>
<gene>
    <name evidence="5" type="ORF">J2Z80_001951</name>
</gene>
<evidence type="ECO:0000259" key="4">
    <source>
        <dbReference type="SMART" id="SM00903"/>
    </source>
</evidence>
<dbReference type="InterPro" id="IPR012349">
    <property type="entry name" value="Split_barrel_FMN-bd"/>
</dbReference>
<comment type="cofactor">
    <cofactor evidence="1">
        <name>FMN</name>
        <dbReference type="ChEBI" id="CHEBI:58210"/>
    </cofactor>
</comment>
<comment type="similarity">
    <text evidence="3">Belongs to the flavoredoxin family.</text>
</comment>
<organism evidence="5 6">
    <name type="scientific">Thermoanaerobacterium butyriciformans</name>
    <dbReference type="NCBI Taxonomy" id="1702242"/>
    <lineage>
        <taxon>Bacteria</taxon>
        <taxon>Bacillati</taxon>
        <taxon>Bacillota</taxon>
        <taxon>Clostridia</taxon>
        <taxon>Thermoanaerobacterales</taxon>
        <taxon>Thermoanaerobacteraceae</taxon>
        <taxon>Thermoanaerobacterium</taxon>
    </lineage>
</organism>
<evidence type="ECO:0000256" key="2">
    <source>
        <dbReference type="ARBA" id="ARBA00022630"/>
    </source>
</evidence>
<dbReference type="PANTHER" id="PTHR43567">
    <property type="entry name" value="FLAVOREDOXIN-RELATED-RELATED"/>
    <property type="match status" value="1"/>
</dbReference>
<evidence type="ECO:0000313" key="5">
    <source>
        <dbReference type="EMBL" id="MBP2072420.1"/>
    </source>
</evidence>
<evidence type="ECO:0000313" key="6">
    <source>
        <dbReference type="Proteomes" id="UP001166402"/>
    </source>
</evidence>
<protein>
    <submittedName>
        <fullName evidence="5">Flavin reductase (DIM6/NTAB) family NADH-FMN oxidoreductase RutF</fullName>
    </submittedName>
</protein>
<dbReference type="EMBL" id="JAGGLT010000020">
    <property type="protein sequence ID" value="MBP2072420.1"/>
    <property type="molecule type" value="Genomic_DNA"/>
</dbReference>
<reference evidence="5" key="1">
    <citation type="submission" date="2021-03" db="EMBL/GenBank/DDBJ databases">
        <title>Genomic Encyclopedia of Type Strains, Phase IV (KMG-IV): sequencing the most valuable type-strain genomes for metagenomic binning, comparative biology and taxonomic classification.</title>
        <authorList>
            <person name="Goeker M."/>
        </authorList>
    </citation>
    <scope>NUCLEOTIDE SEQUENCE</scope>
    <source>
        <strain evidence="5">DSM 101588</strain>
    </source>
</reference>
<accession>A0ABS4NFH2</accession>
<dbReference type="InterPro" id="IPR052174">
    <property type="entry name" value="Flavoredoxin"/>
</dbReference>
<name>A0ABS4NFH2_9THEO</name>
<dbReference type="SUPFAM" id="SSF50475">
    <property type="entry name" value="FMN-binding split barrel"/>
    <property type="match status" value="1"/>
</dbReference>
<dbReference type="PANTHER" id="PTHR43567:SF1">
    <property type="entry name" value="FLAVOREDOXIN"/>
    <property type="match status" value="1"/>
</dbReference>
<evidence type="ECO:0000256" key="1">
    <source>
        <dbReference type="ARBA" id="ARBA00001917"/>
    </source>
</evidence>
<dbReference type="RefSeq" id="WP_209454180.1">
    <property type="nucleotide sequence ID" value="NZ_JAGGLT010000020.1"/>
</dbReference>
<dbReference type="SMART" id="SM00903">
    <property type="entry name" value="Flavin_Reduct"/>
    <property type="match status" value="1"/>
</dbReference>
<feature type="domain" description="Flavin reductase like" evidence="4">
    <location>
        <begin position="14"/>
        <end position="161"/>
    </location>
</feature>
<dbReference type="Pfam" id="PF01613">
    <property type="entry name" value="Flavin_Reduct"/>
    <property type="match status" value="1"/>
</dbReference>
<sequence length="183" mass="20466">MAFTEISIKKAFTFLEPGPVILVTTKEGDKNNIMTISWHMVMDFAPHIAISTGAWNHSFTTMMKTKECVIAIPDADMIEKVIRIGTVSGTEVDKFKEFGLTPLPAKSVKAPLIDECIACIECKVEDYIEKHGIVVLEGIRLWLDQDKKGKPTFHANGDGTFTVDSDKVLNYRSMMEKWIPEGV</sequence>
<dbReference type="Proteomes" id="UP001166402">
    <property type="component" value="Unassembled WGS sequence"/>
</dbReference>
<proteinExistence type="inferred from homology"/>
<keyword evidence="6" id="KW-1185">Reference proteome</keyword>